<comment type="caution">
    <text evidence="2">The sequence shown here is derived from an EMBL/GenBank/DDBJ whole genome shotgun (WGS) entry which is preliminary data.</text>
</comment>
<feature type="compositionally biased region" description="Basic and acidic residues" evidence="1">
    <location>
        <begin position="17"/>
        <end position="28"/>
    </location>
</feature>
<dbReference type="AlphaFoldDB" id="A0A4Z1P2J1"/>
<keyword evidence="3" id="KW-1185">Reference proteome</keyword>
<evidence type="ECO:0000256" key="1">
    <source>
        <dbReference type="SAM" id="MobiDB-lite"/>
    </source>
</evidence>
<accession>A0A4Z1P2J1</accession>
<evidence type="ECO:0000313" key="2">
    <source>
        <dbReference type="EMBL" id="TID18064.1"/>
    </source>
</evidence>
<organism evidence="2 3">
    <name type="scientific">Venturia nashicola</name>
    <dbReference type="NCBI Taxonomy" id="86259"/>
    <lineage>
        <taxon>Eukaryota</taxon>
        <taxon>Fungi</taxon>
        <taxon>Dikarya</taxon>
        <taxon>Ascomycota</taxon>
        <taxon>Pezizomycotina</taxon>
        <taxon>Dothideomycetes</taxon>
        <taxon>Pleosporomycetidae</taxon>
        <taxon>Venturiales</taxon>
        <taxon>Venturiaceae</taxon>
        <taxon>Venturia</taxon>
    </lineage>
</organism>
<feature type="compositionally biased region" description="Basic and acidic residues" evidence="1">
    <location>
        <begin position="1"/>
        <end position="10"/>
    </location>
</feature>
<sequence length="78" mass="8883">MEQRKRAREIDPEDDQYSDKKPHHKEIPASRTPITDANSLVTPLPTNRVKCPHPLENTAILSLPAELQEKPLKPTHGR</sequence>
<feature type="compositionally biased region" description="Polar residues" evidence="1">
    <location>
        <begin position="32"/>
        <end position="45"/>
    </location>
</feature>
<feature type="region of interest" description="Disordered" evidence="1">
    <location>
        <begin position="1"/>
        <end position="49"/>
    </location>
</feature>
<dbReference type="Proteomes" id="UP000298493">
    <property type="component" value="Unassembled WGS sequence"/>
</dbReference>
<evidence type="ECO:0000313" key="3">
    <source>
        <dbReference type="Proteomes" id="UP000298493"/>
    </source>
</evidence>
<gene>
    <name evidence="2" type="ORF">E6O75_ATG10709</name>
</gene>
<dbReference type="EMBL" id="SNSC02000015">
    <property type="protein sequence ID" value="TID18064.1"/>
    <property type="molecule type" value="Genomic_DNA"/>
</dbReference>
<protein>
    <submittedName>
        <fullName evidence="2">Uncharacterized protein</fullName>
    </submittedName>
</protein>
<reference evidence="2 3" key="1">
    <citation type="submission" date="2019-04" db="EMBL/GenBank/DDBJ databases">
        <title>High contiguity whole genome sequence and gene annotation resource for two Venturia nashicola isolates.</title>
        <authorList>
            <person name="Prokchorchik M."/>
            <person name="Won K."/>
            <person name="Lee Y."/>
            <person name="Choi E.D."/>
            <person name="Segonzac C."/>
            <person name="Sohn K.H."/>
        </authorList>
    </citation>
    <scope>NUCLEOTIDE SEQUENCE [LARGE SCALE GENOMIC DNA]</scope>
    <source>
        <strain evidence="2 3">PRI2</strain>
    </source>
</reference>
<proteinExistence type="predicted"/>
<name>A0A4Z1P2J1_9PEZI</name>